<dbReference type="InterPro" id="IPR036412">
    <property type="entry name" value="HAD-like_sf"/>
</dbReference>
<comment type="caution">
    <text evidence="1">The sequence shown here is derived from an EMBL/GenBank/DDBJ whole genome shotgun (WGS) entry which is preliminary data.</text>
</comment>
<protein>
    <submittedName>
        <fullName evidence="1">ATPase P</fullName>
    </submittedName>
</protein>
<dbReference type="EMBL" id="JAHEAC010000034">
    <property type="protein sequence ID" value="MBX8644027.1"/>
    <property type="molecule type" value="Genomic_DNA"/>
</dbReference>
<accession>A0A8J7YTW3</accession>
<dbReference type="Proteomes" id="UP000750197">
    <property type="component" value="Unassembled WGS sequence"/>
</dbReference>
<reference evidence="1" key="1">
    <citation type="submission" date="2021-05" db="EMBL/GenBank/DDBJ databases">
        <title>Genomic insights into ecological role and evolution of a novel Thermoplasmata order Candidatus Sysuiplasmatales.</title>
        <authorList>
            <person name="Yuan Y."/>
        </authorList>
    </citation>
    <scope>NUCLEOTIDE SEQUENCE</scope>
    <source>
        <strain evidence="1">TUT19-bin139</strain>
    </source>
</reference>
<gene>
    <name evidence="1" type="ORF">KIY12_04805</name>
</gene>
<sequence>MLELSLPGLGTVSLRHLVCDFNGTLASDGKLIDGTAERLNRISSLLDIHVVTSDTYGSAVDELAAVECKVVRLTGKRHDRQKMEYVRRLGPESTVSIGNGSNDQGMLEVSKLSIAVMGREGTSLSALHSSDMVVRDILDALDLLLLPDRIRATLRTD</sequence>
<dbReference type="Gene3D" id="3.40.50.1000">
    <property type="entry name" value="HAD superfamily/HAD-like"/>
    <property type="match status" value="1"/>
</dbReference>
<name>A0A8J7YTW3_9ARCH</name>
<evidence type="ECO:0000313" key="1">
    <source>
        <dbReference type="EMBL" id="MBX8644027.1"/>
    </source>
</evidence>
<dbReference type="InterPro" id="IPR023214">
    <property type="entry name" value="HAD_sf"/>
</dbReference>
<proteinExistence type="predicted"/>
<dbReference type="SUPFAM" id="SSF56784">
    <property type="entry name" value="HAD-like"/>
    <property type="match status" value="1"/>
</dbReference>
<evidence type="ECO:0000313" key="2">
    <source>
        <dbReference type="Proteomes" id="UP000750197"/>
    </source>
</evidence>
<dbReference type="AlphaFoldDB" id="A0A8J7YTW3"/>
<organism evidence="1 2">
    <name type="scientific">Candidatus Sysuiplasma superficiale</name>
    <dbReference type="NCBI Taxonomy" id="2823368"/>
    <lineage>
        <taxon>Archaea</taxon>
        <taxon>Methanobacteriati</taxon>
        <taxon>Thermoplasmatota</taxon>
        <taxon>Thermoplasmata</taxon>
        <taxon>Candidatus Sysuiplasmatales</taxon>
        <taxon>Candidatus Sysuiplasmataceae</taxon>
        <taxon>Candidatus Sysuiplasma</taxon>
    </lineage>
</organism>